<evidence type="ECO:0000256" key="1">
    <source>
        <dbReference type="SAM" id="MobiDB-lite"/>
    </source>
</evidence>
<feature type="compositionally biased region" description="Basic and acidic residues" evidence="1">
    <location>
        <begin position="42"/>
        <end position="53"/>
    </location>
</feature>
<dbReference type="Proteomes" id="UP000183557">
    <property type="component" value="Unassembled WGS sequence"/>
</dbReference>
<reference evidence="3" key="1">
    <citation type="submission" date="2016-10" db="EMBL/GenBank/DDBJ databases">
        <authorList>
            <person name="Varghese N."/>
            <person name="Submissions S."/>
        </authorList>
    </citation>
    <scope>NUCLEOTIDE SEQUENCE [LARGE SCALE GENOMIC DNA]</scope>
    <source>
        <strain evidence="3">CGMCC 1.3704</strain>
    </source>
</reference>
<accession>A0A1I3PCA5</accession>
<keyword evidence="3" id="KW-1185">Reference proteome</keyword>
<feature type="region of interest" description="Disordered" evidence="1">
    <location>
        <begin position="31"/>
        <end position="63"/>
    </location>
</feature>
<sequence>MKWMAAVLVVIIVFVAGALYGIEKNNEKLNDQPMIVTPEQDQPPRPEPEEKIKHGGTKIEAYCPPPGREERVPWISQLAGGVGEGVATSFNGLIVVFSEIIQSGS</sequence>
<protein>
    <submittedName>
        <fullName evidence="2">Uncharacterized protein</fullName>
    </submittedName>
</protein>
<organism evidence="2 3">
    <name type="scientific">Halobacillus dabanensis</name>
    <dbReference type="NCBI Taxonomy" id="240302"/>
    <lineage>
        <taxon>Bacteria</taxon>
        <taxon>Bacillati</taxon>
        <taxon>Bacillota</taxon>
        <taxon>Bacilli</taxon>
        <taxon>Bacillales</taxon>
        <taxon>Bacillaceae</taxon>
        <taxon>Halobacillus</taxon>
    </lineage>
</organism>
<dbReference type="EMBL" id="FOSB01000001">
    <property type="protein sequence ID" value="SFJ19254.1"/>
    <property type="molecule type" value="Genomic_DNA"/>
</dbReference>
<evidence type="ECO:0000313" key="2">
    <source>
        <dbReference type="EMBL" id="SFJ19254.1"/>
    </source>
</evidence>
<proteinExistence type="predicted"/>
<gene>
    <name evidence="2" type="ORF">SAMN04487936_101263</name>
</gene>
<evidence type="ECO:0000313" key="3">
    <source>
        <dbReference type="Proteomes" id="UP000183557"/>
    </source>
</evidence>
<name>A0A1I3PCA5_HALDA</name>
<dbReference type="RefSeq" id="WP_075034748.1">
    <property type="nucleotide sequence ID" value="NZ_FOSB01000001.1"/>
</dbReference>
<dbReference type="OrthoDB" id="2972658at2"/>
<dbReference type="AlphaFoldDB" id="A0A1I3PCA5"/>